<dbReference type="SUPFAM" id="SSF143120">
    <property type="entry name" value="YefM-like"/>
    <property type="match status" value="1"/>
</dbReference>
<dbReference type="InterPro" id="IPR006442">
    <property type="entry name" value="Antitoxin_Phd/YefM"/>
</dbReference>
<organism evidence="3">
    <name type="scientific">Oceaniferula spumae</name>
    <dbReference type="NCBI Taxonomy" id="2979115"/>
    <lineage>
        <taxon>Bacteria</taxon>
        <taxon>Pseudomonadati</taxon>
        <taxon>Verrucomicrobiota</taxon>
        <taxon>Verrucomicrobiia</taxon>
        <taxon>Verrucomicrobiales</taxon>
        <taxon>Verrucomicrobiaceae</taxon>
        <taxon>Oceaniferula</taxon>
    </lineage>
</organism>
<dbReference type="Gene3D" id="3.40.1620.10">
    <property type="entry name" value="YefM-like domain"/>
    <property type="match status" value="1"/>
</dbReference>
<dbReference type="NCBIfam" id="TIGR01552">
    <property type="entry name" value="phd_fam"/>
    <property type="match status" value="1"/>
</dbReference>
<comment type="similarity">
    <text evidence="1 2">Belongs to the phD/YefM antitoxin family.</text>
</comment>
<protein>
    <recommendedName>
        <fullName evidence="2">Antitoxin</fullName>
    </recommendedName>
</protein>
<comment type="function">
    <text evidence="2">Antitoxin component of a type II toxin-antitoxin (TA) system.</text>
</comment>
<dbReference type="PANTHER" id="PTHR33713:SF6">
    <property type="entry name" value="ANTITOXIN YEFM"/>
    <property type="match status" value="1"/>
</dbReference>
<dbReference type="Pfam" id="PF02604">
    <property type="entry name" value="PhdYeFM_antitox"/>
    <property type="match status" value="1"/>
</dbReference>
<accession>A0AAT9FJE9</accession>
<evidence type="ECO:0000256" key="2">
    <source>
        <dbReference type="RuleBase" id="RU362080"/>
    </source>
</evidence>
<reference evidence="3" key="1">
    <citation type="submission" date="2024-07" db="EMBL/GenBank/DDBJ databases">
        <title>Complete genome sequence of Verrucomicrobiaceae bacterium NT6N.</title>
        <authorList>
            <person name="Huang C."/>
            <person name="Takami H."/>
            <person name="Hamasaki K."/>
        </authorList>
    </citation>
    <scope>NUCLEOTIDE SEQUENCE</scope>
    <source>
        <strain evidence="3">NT6N</strain>
    </source>
</reference>
<dbReference type="AlphaFoldDB" id="A0AAT9FJE9"/>
<dbReference type="KEGG" id="osu:NT6N_11110"/>
<gene>
    <name evidence="3" type="ORF">NT6N_11110</name>
</gene>
<dbReference type="EMBL" id="AP026866">
    <property type="protein sequence ID" value="BDS06071.1"/>
    <property type="molecule type" value="Genomic_DNA"/>
</dbReference>
<dbReference type="Gene3D" id="6.10.250.330">
    <property type="match status" value="1"/>
</dbReference>
<proteinExistence type="inferred from homology"/>
<dbReference type="InterPro" id="IPR051405">
    <property type="entry name" value="phD/YefM_antitoxin"/>
</dbReference>
<dbReference type="InterPro" id="IPR036165">
    <property type="entry name" value="YefM-like_sf"/>
</dbReference>
<name>A0AAT9FJE9_9BACT</name>
<evidence type="ECO:0000313" key="3">
    <source>
        <dbReference type="EMBL" id="BDS06071.1"/>
    </source>
</evidence>
<dbReference type="PANTHER" id="PTHR33713">
    <property type="entry name" value="ANTITOXIN YAFN-RELATED"/>
    <property type="match status" value="1"/>
</dbReference>
<evidence type="ECO:0000256" key="1">
    <source>
        <dbReference type="ARBA" id="ARBA00009981"/>
    </source>
</evidence>
<sequence length="83" mass="9385">MTTLSYTNARNNLASVMKQATDDREPITITRNGHESVVVLSMEEYESMEETLHLLSSPANAERLRQGLEDFEKGNFSTHQLAE</sequence>